<proteinExistence type="predicted"/>
<dbReference type="AlphaFoldDB" id="A0AAW3IV44"/>
<sequence length="350" mass="40098">MIDTTSLQFIKTIKGLLRYFYSESEYHRKLGGDSFEHHLSEKNPIFRIPPNMSSLDKEEFLLSFLQDLNSDDQITLFTAYGRDIYNYVPMTSVSVGSSSVIEKARYKLTYLNYYQVEDEFESRFASLVEHIKAPLKVESEFYRARIGSRLKASNFDWKKMRHEEEFHEAYQGKDIGAPPIHLASGGRINRPGVSYLYLASDADTAISEVRPHPGENVSVGRFKSNVNLQIADFSQHELTEELLSDEGLDILELIIAIENTLSVTVSPSMNKQYNITQFIAEIVRKLSFDGLAFKSSVGTGKNYVLFNPESFDWVEGSDQVFKVSSVSYKTEPQKKFDEQAYYDRTYEETA</sequence>
<dbReference type="Pfam" id="PF08808">
    <property type="entry name" value="RES"/>
    <property type="match status" value="1"/>
</dbReference>
<evidence type="ECO:0000313" key="2">
    <source>
        <dbReference type="EMBL" id="KOY22618.1"/>
    </source>
</evidence>
<protein>
    <recommendedName>
        <fullName evidence="1">RES domain-containing protein</fullName>
    </recommendedName>
</protein>
<name>A0AAW3IV44_VIBPH</name>
<comment type="caution">
    <text evidence="2">The sequence shown here is derived from an EMBL/GenBank/DDBJ whole genome shotgun (WGS) entry which is preliminary data.</text>
</comment>
<reference evidence="2 3" key="1">
    <citation type="submission" date="2015-07" db="EMBL/GenBank/DDBJ databases">
        <title>Foodborne Vibrio parahaemolyticus Isolates.</title>
        <authorList>
            <person name="Ronholm J."/>
            <person name="Petronella N."/>
            <person name="Kenwell R."/>
            <person name="Banerjee S."/>
        </authorList>
    </citation>
    <scope>NUCLEOTIDE SEQUENCE [LARGE SCALE GENOMIC DNA]</scope>
    <source>
        <strain evidence="2 3">HS-06-05</strain>
    </source>
</reference>
<gene>
    <name evidence="2" type="ORF">ACX05_21325</name>
</gene>
<dbReference type="SMART" id="SM00953">
    <property type="entry name" value="RES"/>
    <property type="match status" value="1"/>
</dbReference>
<organism evidence="2 3">
    <name type="scientific">Vibrio parahaemolyticus</name>
    <dbReference type="NCBI Taxonomy" id="670"/>
    <lineage>
        <taxon>Bacteria</taxon>
        <taxon>Pseudomonadati</taxon>
        <taxon>Pseudomonadota</taxon>
        <taxon>Gammaproteobacteria</taxon>
        <taxon>Vibrionales</taxon>
        <taxon>Vibrionaceae</taxon>
        <taxon>Vibrio</taxon>
    </lineage>
</organism>
<accession>A0AAW3IV44</accession>
<feature type="domain" description="RES" evidence="1">
    <location>
        <begin position="174"/>
        <end position="317"/>
    </location>
</feature>
<dbReference type="Proteomes" id="UP000037697">
    <property type="component" value="Unassembled WGS sequence"/>
</dbReference>
<evidence type="ECO:0000259" key="1">
    <source>
        <dbReference type="SMART" id="SM00953"/>
    </source>
</evidence>
<dbReference type="EMBL" id="LIRS01000128">
    <property type="protein sequence ID" value="KOY22618.1"/>
    <property type="molecule type" value="Genomic_DNA"/>
</dbReference>
<evidence type="ECO:0000313" key="3">
    <source>
        <dbReference type="Proteomes" id="UP000037697"/>
    </source>
</evidence>
<dbReference type="InterPro" id="IPR014914">
    <property type="entry name" value="RES_dom"/>
</dbReference>